<accession>A0AA38CP34</accession>
<evidence type="ECO:0000313" key="2">
    <source>
        <dbReference type="Proteomes" id="UP000824469"/>
    </source>
</evidence>
<dbReference type="AlphaFoldDB" id="A0AA38CP34"/>
<evidence type="ECO:0000313" key="1">
    <source>
        <dbReference type="EMBL" id="KAH9304035.1"/>
    </source>
</evidence>
<dbReference type="EMBL" id="JAHRHJ020000008">
    <property type="protein sequence ID" value="KAH9304035.1"/>
    <property type="molecule type" value="Genomic_DNA"/>
</dbReference>
<protein>
    <submittedName>
        <fullName evidence="1">Uncharacterized protein</fullName>
    </submittedName>
</protein>
<comment type="caution">
    <text evidence="1">The sequence shown here is derived from an EMBL/GenBank/DDBJ whole genome shotgun (WGS) entry which is preliminary data.</text>
</comment>
<proteinExistence type="predicted"/>
<gene>
    <name evidence="1" type="ORF">KI387_008439</name>
</gene>
<feature type="non-terminal residue" evidence="1">
    <location>
        <position position="1"/>
    </location>
</feature>
<sequence>MLGLQLSAAIGFPLCLSGMTISSRGFSCHPLSRLQQNSVEETEFSSADTVIFNARLCENDAQNIASVASYGEETVQSSPRFALTL</sequence>
<reference evidence="1 2" key="1">
    <citation type="journal article" date="2021" name="Nat. Plants">
        <title>The Taxus genome provides insights into paclitaxel biosynthesis.</title>
        <authorList>
            <person name="Xiong X."/>
            <person name="Gou J."/>
            <person name="Liao Q."/>
            <person name="Li Y."/>
            <person name="Zhou Q."/>
            <person name="Bi G."/>
            <person name="Li C."/>
            <person name="Du R."/>
            <person name="Wang X."/>
            <person name="Sun T."/>
            <person name="Guo L."/>
            <person name="Liang H."/>
            <person name="Lu P."/>
            <person name="Wu Y."/>
            <person name="Zhang Z."/>
            <person name="Ro D.K."/>
            <person name="Shang Y."/>
            <person name="Huang S."/>
            <person name="Yan J."/>
        </authorList>
    </citation>
    <scope>NUCLEOTIDE SEQUENCE [LARGE SCALE GENOMIC DNA]</scope>
    <source>
        <strain evidence="1">Ta-2019</strain>
    </source>
</reference>
<name>A0AA38CP34_TAXCH</name>
<keyword evidence="2" id="KW-1185">Reference proteome</keyword>
<organism evidence="1 2">
    <name type="scientific">Taxus chinensis</name>
    <name type="common">Chinese yew</name>
    <name type="synonym">Taxus wallichiana var. chinensis</name>
    <dbReference type="NCBI Taxonomy" id="29808"/>
    <lineage>
        <taxon>Eukaryota</taxon>
        <taxon>Viridiplantae</taxon>
        <taxon>Streptophyta</taxon>
        <taxon>Embryophyta</taxon>
        <taxon>Tracheophyta</taxon>
        <taxon>Spermatophyta</taxon>
        <taxon>Pinopsida</taxon>
        <taxon>Pinidae</taxon>
        <taxon>Conifers II</taxon>
        <taxon>Cupressales</taxon>
        <taxon>Taxaceae</taxon>
        <taxon>Taxus</taxon>
    </lineage>
</organism>
<dbReference type="Proteomes" id="UP000824469">
    <property type="component" value="Unassembled WGS sequence"/>
</dbReference>